<dbReference type="EMBL" id="ABLOJW010000037">
    <property type="protein sequence ID" value="EKT4094852.1"/>
    <property type="molecule type" value="Genomic_DNA"/>
</dbReference>
<proteinExistence type="predicted"/>
<comment type="caution">
    <text evidence="1">The sequence shown here is derived from an EMBL/GenBank/DDBJ whole genome shotgun (WGS) entry which is preliminary data.</text>
</comment>
<dbReference type="RefSeq" id="WP_153856052.1">
    <property type="nucleotide sequence ID" value="NZ_RATQ01000001.1"/>
</dbReference>
<dbReference type="AlphaFoldDB" id="A0AAI9C5Z9"/>
<gene>
    <name evidence="1" type="ORF">QEG23_004426</name>
</gene>
<reference evidence="1" key="1">
    <citation type="submission" date="2022-07" db="EMBL/GenBank/DDBJ databases">
        <authorList>
            <consortium name="DAFM: The Division of Animal and Food Microbiology"/>
        </authorList>
    </citation>
    <scope>NUCLEOTIDE SEQUENCE</scope>
    <source>
        <strain evidence="1">19MO01SH01-2</strain>
    </source>
</reference>
<accession>A0AAI9C5Z9</accession>
<evidence type="ECO:0000313" key="2">
    <source>
        <dbReference type="Proteomes" id="UP001218208"/>
    </source>
</evidence>
<name>A0AAI9C5Z9_STEMA</name>
<evidence type="ECO:0000313" key="1">
    <source>
        <dbReference type="EMBL" id="EKT4094852.1"/>
    </source>
</evidence>
<sequence length="69" mass="7554">MEIDWNQIGTLKHIGGGYDIRTDPLNILVTTAKQGHEGEVADMLIVMDDGTVIPPDGIMRLARAPGRIR</sequence>
<organism evidence="1 2">
    <name type="scientific">Stenotrophomonas maltophilia</name>
    <name type="common">Pseudomonas maltophilia</name>
    <name type="synonym">Xanthomonas maltophilia</name>
    <dbReference type="NCBI Taxonomy" id="40324"/>
    <lineage>
        <taxon>Bacteria</taxon>
        <taxon>Pseudomonadati</taxon>
        <taxon>Pseudomonadota</taxon>
        <taxon>Gammaproteobacteria</taxon>
        <taxon>Lysobacterales</taxon>
        <taxon>Lysobacteraceae</taxon>
        <taxon>Stenotrophomonas</taxon>
        <taxon>Stenotrophomonas maltophilia group</taxon>
    </lineage>
</organism>
<dbReference type="Proteomes" id="UP001218208">
    <property type="component" value="Unassembled WGS sequence"/>
</dbReference>
<protein>
    <submittedName>
        <fullName evidence="1">Uncharacterized protein</fullName>
    </submittedName>
</protein>